<dbReference type="PANTHER" id="PTHR48100">
    <property type="entry name" value="BROAD-SPECIFICITY PHOSPHATASE YOR283W-RELATED"/>
    <property type="match status" value="1"/>
</dbReference>
<dbReference type="InterPro" id="IPR050275">
    <property type="entry name" value="PGM_Phosphatase"/>
</dbReference>
<accession>A0A2J0KV03</accession>
<feature type="binding site" evidence="2">
    <location>
        <position position="58"/>
    </location>
    <ligand>
        <name>substrate</name>
    </ligand>
</feature>
<evidence type="ECO:0000313" key="3">
    <source>
        <dbReference type="EMBL" id="PIU42321.1"/>
    </source>
</evidence>
<dbReference type="Proteomes" id="UP000230052">
    <property type="component" value="Unassembled WGS sequence"/>
</dbReference>
<feature type="binding site" evidence="2">
    <location>
        <begin position="8"/>
        <end position="15"/>
    </location>
    <ligand>
        <name>substrate</name>
    </ligand>
</feature>
<dbReference type="InterPro" id="IPR001345">
    <property type="entry name" value="PG/BPGM_mutase_AS"/>
</dbReference>
<evidence type="ECO:0000313" key="4">
    <source>
        <dbReference type="Proteomes" id="UP000230052"/>
    </source>
</evidence>
<dbReference type="Gene3D" id="3.40.50.1240">
    <property type="entry name" value="Phosphoglycerate mutase-like"/>
    <property type="match status" value="1"/>
</dbReference>
<feature type="active site" description="Tele-phosphohistidine intermediate" evidence="1">
    <location>
        <position position="9"/>
    </location>
</feature>
<organism evidence="3 4">
    <name type="scientific">Candidatus Aquitaenariimonas noxiae</name>
    <dbReference type="NCBI Taxonomy" id="1974741"/>
    <lineage>
        <taxon>Bacteria</taxon>
        <taxon>Pseudomonadati</taxon>
        <taxon>Candidatus Omnitrophota</taxon>
        <taxon>Candidatus Aquitaenariimonas</taxon>
    </lineage>
</organism>
<dbReference type="SUPFAM" id="SSF53254">
    <property type="entry name" value="Phosphoglycerate mutase-like"/>
    <property type="match status" value="1"/>
</dbReference>
<comment type="caution">
    <text evidence="3">The sequence shown here is derived from an EMBL/GenBank/DDBJ whole genome shotgun (WGS) entry which is preliminary data.</text>
</comment>
<gene>
    <name evidence="3" type="ORF">COS99_00865</name>
</gene>
<name>A0A2J0KV03_9BACT</name>
<evidence type="ECO:0000256" key="1">
    <source>
        <dbReference type="PIRSR" id="PIRSR613078-1"/>
    </source>
</evidence>
<dbReference type="InterPro" id="IPR029033">
    <property type="entry name" value="His_PPase_superfam"/>
</dbReference>
<dbReference type="AlphaFoldDB" id="A0A2J0KV03"/>
<proteinExistence type="predicted"/>
<dbReference type="EMBL" id="PEWV01000010">
    <property type="protein sequence ID" value="PIU42321.1"/>
    <property type="molecule type" value="Genomic_DNA"/>
</dbReference>
<evidence type="ECO:0000256" key="2">
    <source>
        <dbReference type="PIRSR" id="PIRSR613078-2"/>
    </source>
</evidence>
<dbReference type="SMART" id="SM00855">
    <property type="entry name" value="PGAM"/>
    <property type="match status" value="1"/>
</dbReference>
<feature type="active site" description="Proton donor/acceptor" evidence="1">
    <location>
        <position position="82"/>
    </location>
</feature>
<dbReference type="GO" id="GO:0016791">
    <property type="term" value="F:phosphatase activity"/>
    <property type="evidence" value="ECO:0007669"/>
    <property type="project" value="TreeGrafter"/>
</dbReference>
<dbReference type="Pfam" id="PF00300">
    <property type="entry name" value="His_Phos_1"/>
    <property type="match status" value="1"/>
</dbReference>
<dbReference type="PIRSF" id="PIRSF000709">
    <property type="entry name" value="6PFK_2-Ptase"/>
    <property type="match status" value="1"/>
</dbReference>
<dbReference type="PROSITE" id="PS00175">
    <property type="entry name" value="PG_MUTASE"/>
    <property type="match status" value="1"/>
</dbReference>
<protein>
    <submittedName>
        <fullName evidence="3">Histidine phosphatase family protein</fullName>
    </submittedName>
</protein>
<dbReference type="CDD" id="cd07067">
    <property type="entry name" value="HP_PGM_like"/>
    <property type="match status" value="1"/>
</dbReference>
<dbReference type="InterPro" id="IPR013078">
    <property type="entry name" value="His_Pase_superF_clade-1"/>
</dbReference>
<reference evidence="3 4" key="1">
    <citation type="submission" date="2017-09" db="EMBL/GenBank/DDBJ databases">
        <title>Depth-based differentiation of microbial function through sediment-hosted aquifers and enrichment of novel symbionts in the deep terrestrial subsurface.</title>
        <authorList>
            <person name="Probst A.J."/>
            <person name="Ladd B."/>
            <person name="Jarett J.K."/>
            <person name="Geller-Mcgrath D.E."/>
            <person name="Sieber C.M."/>
            <person name="Emerson J.B."/>
            <person name="Anantharaman K."/>
            <person name="Thomas B.C."/>
            <person name="Malmstrom R."/>
            <person name="Stieglmeier M."/>
            <person name="Klingl A."/>
            <person name="Woyke T."/>
            <person name="Ryan C.M."/>
            <person name="Banfield J.F."/>
        </authorList>
    </citation>
    <scope>NUCLEOTIDE SEQUENCE [LARGE SCALE GENOMIC DNA]</scope>
    <source>
        <strain evidence="3">CG07_land_8_20_14_0_80_42_15</strain>
    </source>
</reference>
<sequence>MTRLILVRHGQTDWNNINRLQGKIDVPLNAKGLKQAQDMAAQLGGEKINAIFSSKLLRSFATAEKIAKPHKLKVKKVKELNELDQGLWQGLLLSDVKKRYKKQYNLWKSDPTLVQPPKGEDIKEVFGSVSNFMKKVIDKFTNKTVCIVSHEIITGLIKCYIKGLSPKDMWEHTLKLTSWEVIESGKR</sequence>